<name>A0ABS2G8W4_9FIRM</name>
<organism evidence="1 2">
    <name type="scientific">Anaerotignum lactatifermentans</name>
    <dbReference type="NCBI Taxonomy" id="160404"/>
    <lineage>
        <taxon>Bacteria</taxon>
        <taxon>Bacillati</taxon>
        <taxon>Bacillota</taxon>
        <taxon>Clostridia</taxon>
        <taxon>Lachnospirales</taxon>
        <taxon>Anaerotignaceae</taxon>
        <taxon>Anaerotignum</taxon>
    </lineage>
</organism>
<dbReference type="Proteomes" id="UP000729290">
    <property type="component" value="Unassembled WGS sequence"/>
</dbReference>
<gene>
    <name evidence="1" type="ORF">H9X83_06960</name>
</gene>
<evidence type="ECO:0000313" key="1">
    <source>
        <dbReference type="EMBL" id="MBM6877899.1"/>
    </source>
</evidence>
<dbReference type="RefSeq" id="WP_205132732.1">
    <property type="nucleotide sequence ID" value="NZ_JACSNT010000002.1"/>
</dbReference>
<protein>
    <submittedName>
        <fullName evidence="1">Uncharacterized protein</fullName>
    </submittedName>
</protein>
<proteinExistence type="predicted"/>
<evidence type="ECO:0000313" key="2">
    <source>
        <dbReference type="Proteomes" id="UP000729290"/>
    </source>
</evidence>
<sequence>MDKIIRILRYLAKVQKCRLCGNCNSCQFVDLCADINLDLIKEDVFAKAADYLDQYRAEKEMIEQKDDRGK</sequence>
<dbReference type="EMBL" id="JACSNV010000008">
    <property type="protein sequence ID" value="MBM6877899.1"/>
    <property type="molecule type" value="Genomic_DNA"/>
</dbReference>
<reference evidence="1 2" key="1">
    <citation type="journal article" date="2021" name="Sci. Rep.">
        <title>The distribution of antibiotic resistance genes in chicken gut microbiota commensals.</title>
        <authorList>
            <person name="Juricova H."/>
            <person name="Matiasovicova J."/>
            <person name="Kubasova T."/>
            <person name="Cejkova D."/>
            <person name="Rychlik I."/>
        </authorList>
    </citation>
    <scope>NUCLEOTIDE SEQUENCE [LARGE SCALE GENOMIC DNA]</scope>
    <source>
        <strain evidence="1 2">An431b</strain>
    </source>
</reference>
<accession>A0ABS2G8W4</accession>
<comment type="caution">
    <text evidence="1">The sequence shown here is derived from an EMBL/GenBank/DDBJ whole genome shotgun (WGS) entry which is preliminary data.</text>
</comment>
<keyword evidence="2" id="KW-1185">Reference proteome</keyword>